<dbReference type="GeneID" id="28854117"/>
<dbReference type="RefSeq" id="XP_018136077.1">
    <property type="nucleotide sequence ID" value="XM_018290123.1"/>
</dbReference>
<feature type="repeat" description="ANK" evidence="3">
    <location>
        <begin position="480"/>
        <end position="512"/>
    </location>
</feature>
<keyword evidence="1" id="KW-0677">Repeat</keyword>
<comment type="caution">
    <text evidence="6">The sequence shown here is derived from an EMBL/GenBank/DDBJ whole genome shotgun (WGS) entry which is preliminary data.</text>
</comment>
<dbReference type="OrthoDB" id="20872at2759"/>
<dbReference type="PRINTS" id="PR01415">
    <property type="entry name" value="ANKYRIN"/>
</dbReference>
<dbReference type="Pfam" id="PF26640">
    <property type="entry name" value="DUF8212"/>
    <property type="match status" value="1"/>
</dbReference>
<dbReference type="InterPro" id="IPR010730">
    <property type="entry name" value="HET"/>
</dbReference>
<dbReference type="Pfam" id="PF06985">
    <property type="entry name" value="HET"/>
    <property type="match status" value="1"/>
</dbReference>
<name>A0A219ASX7_METCM</name>
<feature type="repeat" description="ANK" evidence="3">
    <location>
        <begin position="511"/>
        <end position="543"/>
    </location>
</feature>
<feature type="repeat" description="ANK" evidence="3">
    <location>
        <begin position="624"/>
        <end position="656"/>
    </location>
</feature>
<evidence type="ECO:0000313" key="6">
    <source>
        <dbReference type="EMBL" id="OWT43404.1"/>
    </source>
</evidence>
<dbReference type="Pfam" id="PF12796">
    <property type="entry name" value="Ank_2"/>
    <property type="match status" value="3"/>
</dbReference>
<feature type="domain" description="Heterokaryon incompatibility" evidence="4">
    <location>
        <begin position="56"/>
        <end position="99"/>
    </location>
</feature>
<organism evidence="6 7">
    <name type="scientific">Pochonia chlamydosporia 170</name>
    <dbReference type="NCBI Taxonomy" id="1380566"/>
    <lineage>
        <taxon>Eukaryota</taxon>
        <taxon>Fungi</taxon>
        <taxon>Dikarya</taxon>
        <taxon>Ascomycota</taxon>
        <taxon>Pezizomycotina</taxon>
        <taxon>Sordariomycetes</taxon>
        <taxon>Hypocreomycetidae</taxon>
        <taxon>Hypocreales</taxon>
        <taxon>Clavicipitaceae</taxon>
        <taxon>Pochonia</taxon>
    </lineage>
</organism>
<keyword evidence="7" id="KW-1185">Reference proteome</keyword>
<dbReference type="AlphaFoldDB" id="A0A219ASX7"/>
<dbReference type="SMART" id="SM00248">
    <property type="entry name" value="ANK"/>
    <property type="match status" value="9"/>
</dbReference>
<feature type="repeat" description="ANK" evidence="3">
    <location>
        <begin position="551"/>
        <end position="583"/>
    </location>
</feature>
<dbReference type="Proteomes" id="UP000078397">
    <property type="component" value="Unassembled WGS sequence"/>
</dbReference>
<dbReference type="Pfam" id="PF13637">
    <property type="entry name" value="Ank_4"/>
    <property type="match status" value="1"/>
</dbReference>
<feature type="repeat" description="ANK" evidence="3">
    <location>
        <begin position="447"/>
        <end position="479"/>
    </location>
</feature>
<keyword evidence="2 3" id="KW-0040">ANK repeat</keyword>
<feature type="repeat" description="ANK" evidence="3">
    <location>
        <begin position="690"/>
        <end position="722"/>
    </location>
</feature>
<dbReference type="PROSITE" id="PS50297">
    <property type="entry name" value="ANK_REP_REGION"/>
    <property type="match status" value="8"/>
</dbReference>
<evidence type="ECO:0000259" key="4">
    <source>
        <dbReference type="Pfam" id="PF06985"/>
    </source>
</evidence>
<evidence type="ECO:0000259" key="5">
    <source>
        <dbReference type="Pfam" id="PF26640"/>
    </source>
</evidence>
<sequence>MRLLQTTEADSTGGFEVKEFPYNQIPKYAILSHRWDNDEPTLQDVRGNNLSTKEGFNKYVWIDTCCIDKTSSAELSEAINSMYLWYFKAERCYAYLADVMSKDAIGKSEWFTRGWTLQELLAPSEVYFVDKHWNYLGTKKSLQQVISDCTGIPLAILSGDEDLEAASVAQRMSWAAKRKTTRPEDMAYCLMGIFGINMPMLYGEGERAFIRLQEEIMRISDDHSLFAWKSPGIRGLLATSPVAFEASRNIIQFNPLDTPNGPLTVSSRGVHLDLRFVGKGPQGLGLAVLHCKEGQGDSPIAIYLRDLSWTMERFERVRSEKFERLDLKQFRPSQYPMRRVCIQTERTTPRRRSEDPGKYDSIAQYKVYNDSTLAKFTKFTNLTELMSEAATALQDKIWLLLTRSDVEVDSKDENDRTLLSWLAGNGHKAIVLQLLGRGAAIEAKDKDGGTALWWAARNGHEAIVKLLLEKGADVEAKDKYGRTALVVAAGNGHETIVKLLLEKGAEAKDKYGRTALVRAAGNGHETIVKLLLEEGADVEAKDQYGWTLDVESGTALVRAAGNGHEVIVKLLLEKGADVEAKDDGGRTALVHAAGNGHETIVKLLLEEGADVEAKDQYGWTLDAGSGTALVRAARNGHEASVKLLLEKGAYVEAKDQYGRTALVLAARNGHEAIVKLLLEKGADAEAMDDGGGTALVRAARNGHEAVVKLLLEKGADVEAKDDGGRTALVQAGRNGHKAIVKLLQGKRP</sequence>
<accession>A0A219ASX7</accession>
<protein>
    <submittedName>
        <fullName evidence="6">Ankyrin repeat-containing protein</fullName>
    </submittedName>
</protein>
<dbReference type="EMBL" id="LSBJ02000001">
    <property type="protein sequence ID" value="OWT43404.1"/>
    <property type="molecule type" value="Genomic_DNA"/>
</dbReference>
<feature type="repeat" description="ANK" evidence="3">
    <location>
        <begin position="584"/>
        <end position="616"/>
    </location>
</feature>
<proteinExistence type="predicted"/>
<evidence type="ECO:0000313" key="7">
    <source>
        <dbReference type="Proteomes" id="UP000078397"/>
    </source>
</evidence>
<dbReference type="PANTHER" id="PTHR24198:SF165">
    <property type="entry name" value="ANKYRIN REPEAT-CONTAINING PROTEIN-RELATED"/>
    <property type="match status" value="1"/>
</dbReference>
<dbReference type="Gene3D" id="1.25.40.20">
    <property type="entry name" value="Ankyrin repeat-containing domain"/>
    <property type="match status" value="5"/>
</dbReference>
<dbReference type="PROSITE" id="PS50088">
    <property type="entry name" value="ANK_REPEAT"/>
    <property type="match status" value="8"/>
</dbReference>
<dbReference type="PANTHER" id="PTHR24198">
    <property type="entry name" value="ANKYRIN REPEAT AND PROTEIN KINASE DOMAIN-CONTAINING PROTEIN"/>
    <property type="match status" value="1"/>
</dbReference>
<reference evidence="6 7" key="1">
    <citation type="journal article" date="2016" name="PLoS Pathog.">
        <title>Biosynthesis of antibiotic leucinostatins in bio-control fungus Purpureocillium lilacinum and their inhibition on phytophthora revealed by genome mining.</title>
        <authorList>
            <person name="Wang G."/>
            <person name="Liu Z."/>
            <person name="Lin R."/>
            <person name="Li E."/>
            <person name="Mao Z."/>
            <person name="Ling J."/>
            <person name="Yang Y."/>
            <person name="Yin W.B."/>
            <person name="Xie B."/>
        </authorList>
    </citation>
    <scope>NUCLEOTIDE SEQUENCE [LARGE SCALE GENOMIC DNA]</scope>
    <source>
        <strain evidence="6">170</strain>
    </source>
</reference>
<dbReference type="InterPro" id="IPR002110">
    <property type="entry name" value="Ankyrin_rpt"/>
</dbReference>
<dbReference type="InterPro" id="IPR058525">
    <property type="entry name" value="DUF8212"/>
</dbReference>
<dbReference type="SUPFAM" id="SSF48403">
    <property type="entry name" value="Ankyrin repeat"/>
    <property type="match status" value="1"/>
</dbReference>
<feature type="domain" description="DUF8212" evidence="5">
    <location>
        <begin position="207"/>
        <end position="230"/>
    </location>
</feature>
<evidence type="ECO:0000256" key="2">
    <source>
        <dbReference type="ARBA" id="ARBA00023043"/>
    </source>
</evidence>
<feature type="repeat" description="ANK" evidence="3">
    <location>
        <begin position="657"/>
        <end position="689"/>
    </location>
</feature>
<dbReference type="KEGG" id="pchm:VFPPC_18541"/>
<dbReference type="InterPro" id="IPR036770">
    <property type="entry name" value="Ankyrin_rpt-contain_sf"/>
</dbReference>
<evidence type="ECO:0000256" key="1">
    <source>
        <dbReference type="ARBA" id="ARBA00022737"/>
    </source>
</evidence>
<dbReference type="STRING" id="1380566.A0A219ASX7"/>
<evidence type="ECO:0000256" key="3">
    <source>
        <dbReference type="PROSITE-ProRule" id="PRU00023"/>
    </source>
</evidence>
<gene>
    <name evidence="6" type="ORF">VFPPC_18541</name>
</gene>